<dbReference type="Gene3D" id="1.10.10.10">
    <property type="entry name" value="Winged helix-like DNA-binding domain superfamily/Winged helix DNA-binding domain"/>
    <property type="match status" value="1"/>
</dbReference>
<protein>
    <submittedName>
        <fullName evidence="5">Helix-turn-helix domain-containing protein</fullName>
    </submittedName>
</protein>
<dbReference type="InterPro" id="IPR018490">
    <property type="entry name" value="cNMP-bd_dom_sf"/>
</dbReference>
<dbReference type="GO" id="GO:0003677">
    <property type="term" value="F:DNA binding"/>
    <property type="evidence" value="ECO:0007669"/>
    <property type="project" value="UniProtKB-KW"/>
</dbReference>
<dbReference type="SMART" id="SM00419">
    <property type="entry name" value="HTH_CRP"/>
    <property type="match status" value="1"/>
</dbReference>
<name>A0A8J7Z1B3_9CYAN</name>
<dbReference type="PROSITE" id="PS51063">
    <property type="entry name" value="HTH_CRP_2"/>
    <property type="match status" value="1"/>
</dbReference>
<evidence type="ECO:0000256" key="1">
    <source>
        <dbReference type="ARBA" id="ARBA00023015"/>
    </source>
</evidence>
<dbReference type="GO" id="GO:0006355">
    <property type="term" value="P:regulation of DNA-templated transcription"/>
    <property type="evidence" value="ECO:0007669"/>
    <property type="project" value="InterPro"/>
</dbReference>
<dbReference type="InterPro" id="IPR012318">
    <property type="entry name" value="HTH_CRP"/>
</dbReference>
<dbReference type="SUPFAM" id="SSF46785">
    <property type="entry name" value="Winged helix' DNA-binding domain"/>
    <property type="match status" value="1"/>
</dbReference>
<gene>
    <name evidence="5" type="ORF">GS601_13335</name>
</gene>
<dbReference type="SUPFAM" id="SSF51206">
    <property type="entry name" value="cAMP-binding domain-like"/>
    <property type="match status" value="1"/>
</dbReference>
<proteinExistence type="predicted"/>
<dbReference type="Proteomes" id="UP000646053">
    <property type="component" value="Unassembled WGS sequence"/>
</dbReference>
<comment type="caution">
    <text evidence="5">The sequence shown here is derived from an EMBL/GenBank/DDBJ whole genome shotgun (WGS) entry which is preliminary data.</text>
</comment>
<accession>A0A8J7Z1B3</accession>
<reference evidence="5" key="1">
    <citation type="submission" date="2019-12" db="EMBL/GenBank/DDBJ databases">
        <title>High-Quality draft genome sequences of three cyanobacteria isolated from the limestone walls of the Old Cathedral of Coimbra.</title>
        <authorList>
            <person name="Tiago I."/>
            <person name="Soares F."/>
            <person name="Portugal A."/>
        </authorList>
    </citation>
    <scope>NUCLEOTIDE SEQUENCE</scope>
    <source>
        <strain evidence="5">A</strain>
    </source>
</reference>
<organism evidence="5 6">
    <name type="scientific">Myxacorys almedinensis A</name>
    <dbReference type="NCBI Taxonomy" id="2690445"/>
    <lineage>
        <taxon>Bacteria</taxon>
        <taxon>Bacillati</taxon>
        <taxon>Cyanobacteriota</taxon>
        <taxon>Cyanophyceae</taxon>
        <taxon>Leptolyngbyales</taxon>
        <taxon>Leptolyngbyaceae</taxon>
        <taxon>Myxacorys</taxon>
        <taxon>Myxacorys almedinensis</taxon>
    </lineage>
</organism>
<keyword evidence="6" id="KW-1185">Reference proteome</keyword>
<evidence type="ECO:0000256" key="3">
    <source>
        <dbReference type="ARBA" id="ARBA00023163"/>
    </source>
</evidence>
<dbReference type="AlphaFoldDB" id="A0A8J7Z1B3"/>
<keyword evidence="2" id="KW-0238">DNA-binding</keyword>
<feature type="domain" description="HTH crp-type" evidence="4">
    <location>
        <begin position="107"/>
        <end position="179"/>
    </location>
</feature>
<evidence type="ECO:0000256" key="2">
    <source>
        <dbReference type="ARBA" id="ARBA00023125"/>
    </source>
</evidence>
<evidence type="ECO:0000313" key="6">
    <source>
        <dbReference type="Proteomes" id="UP000646053"/>
    </source>
</evidence>
<dbReference type="PRINTS" id="PR00034">
    <property type="entry name" value="HTHCRP"/>
</dbReference>
<dbReference type="EMBL" id="WVIE01000014">
    <property type="protein sequence ID" value="NDJ18262.1"/>
    <property type="molecule type" value="Genomic_DNA"/>
</dbReference>
<evidence type="ECO:0000313" key="5">
    <source>
        <dbReference type="EMBL" id="NDJ18262.1"/>
    </source>
</evidence>
<dbReference type="InterPro" id="IPR036390">
    <property type="entry name" value="WH_DNA-bd_sf"/>
</dbReference>
<keyword evidence="1" id="KW-0805">Transcription regulation</keyword>
<sequence>MSPMQRVNEYVFRRRDSLLSRPDLLWKIESGFVRSLTWNENGDVATLGIWGEGDLVGQPFSTLQPYQIECLTPVNAIALTFPRYCPPEALLRYIQQTEKLLSITHTKQSRDRVLKLLEWLANRFSHDHPSGRVITVRLTHQTLSELTGTTRVTVTRLLSELEKQGKITRLRRHQILLHT</sequence>
<keyword evidence="3" id="KW-0804">Transcription</keyword>
<dbReference type="Gene3D" id="2.60.120.10">
    <property type="entry name" value="Jelly Rolls"/>
    <property type="match status" value="1"/>
</dbReference>
<dbReference type="InterPro" id="IPR014710">
    <property type="entry name" value="RmlC-like_jellyroll"/>
</dbReference>
<evidence type="ECO:0000259" key="4">
    <source>
        <dbReference type="PROSITE" id="PS51063"/>
    </source>
</evidence>
<dbReference type="InterPro" id="IPR036388">
    <property type="entry name" value="WH-like_DNA-bd_sf"/>
</dbReference>
<dbReference type="Pfam" id="PF13545">
    <property type="entry name" value="HTH_Crp_2"/>
    <property type="match status" value="1"/>
</dbReference>